<dbReference type="EMBL" id="JAKOGI010000036">
    <property type="protein sequence ID" value="KAJ8447628.1"/>
    <property type="molecule type" value="Genomic_DNA"/>
</dbReference>
<comment type="caution">
    <text evidence="2">The sequence shown here is derived from an EMBL/GenBank/DDBJ whole genome shotgun (WGS) entry which is preliminary data.</text>
</comment>
<dbReference type="AlphaFoldDB" id="A0A9Q1QM10"/>
<organism evidence="2 3">
    <name type="scientific">Carnegiea gigantea</name>
    <dbReference type="NCBI Taxonomy" id="171969"/>
    <lineage>
        <taxon>Eukaryota</taxon>
        <taxon>Viridiplantae</taxon>
        <taxon>Streptophyta</taxon>
        <taxon>Embryophyta</taxon>
        <taxon>Tracheophyta</taxon>
        <taxon>Spermatophyta</taxon>
        <taxon>Magnoliopsida</taxon>
        <taxon>eudicotyledons</taxon>
        <taxon>Gunneridae</taxon>
        <taxon>Pentapetalae</taxon>
        <taxon>Caryophyllales</taxon>
        <taxon>Cactineae</taxon>
        <taxon>Cactaceae</taxon>
        <taxon>Cactoideae</taxon>
        <taxon>Echinocereeae</taxon>
        <taxon>Carnegiea</taxon>
    </lineage>
</organism>
<dbReference type="GO" id="GO:0003676">
    <property type="term" value="F:nucleic acid binding"/>
    <property type="evidence" value="ECO:0007669"/>
    <property type="project" value="InterPro"/>
</dbReference>
<evidence type="ECO:0000313" key="3">
    <source>
        <dbReference type="Proteomes" id="UP001153076"/>
    </source>
</evidence>
<evidence type="ECO:0000259" key="1">
    <source>
        <dbReference type="Pfam" id="PF13456"/>
    </source>
</evidence>
<dbReference type="InterPro" id="IPR002156">
    <property type="entry name" value="RNaseH_domain"/>
</dbReference>
<reference evidence="2" key="1">
    <citation type="submission" date="2022-04" db="EMBL/GenBank/DDBJ databases">
        <title>Carnegiea gigantea Genome sequencing and assembly v2.</title>
        <authorList>
            <person name="Copetti D."/>
            <person name="Sanderson M.J."/>
            <person name="Burquez A."/>
            <person name="Wojciechowski M.F."/>
        </authorList>
    </citation>
    <scope>NUCLEOTIDE SEQUENCE</scope>
    <source>
        <strain evidence="2">SGP5-SGP5p</strain>
        <tissue evidence="2">Aerial part</tissue>
    </source>
</reference>
<accession>A0A9Q1QM10</accession>
<feature type="domain" description="RNase H type-1" evidence="1">
    <location>
        <begin position="106"/>
        <end position="151"/>
    </location>
</feature>
<dbReference type="GO" id="GO:0004523">
    <property type="term" value="F:RNA-DNA hybrid ribonuclease activity"/>
    <property type="evidence" value="ECO:0007669"/>
    <property type="project" value="InterPro"/>
</dbReference>
<protein>
    <recommendedName>
        <fullName evidence="1">RNase H type-1 domain-containing protein</fullName>
    </recommendedName>
</protein>
<sequence length="174" mass="19138">MNCPICGAPEDIAMHTLLECTLALEIWSASPFSADFWARHYASITDCLLHALETSDREEAGNFLGVLWKVWNCRNRHIFGSPYRLLTHLANRAIVYVRKLGDWGRGLAVVVRDSLGDVVLAGSHQMAGFHGADIAEAEACLFGLRHSLSAGGSYNLIRLGLQYGLKTSQFPYGS</sequence>
<proteinExistence type="predicted"/>
<dbReference type="OrthoDB" id="694564at2759"/>
<evidence type="ECO:0000313" key="2">
    <source>
        <dbReference type="EMBL" id="KAJ8447628.1"/>
    </source>
</evidence>
<name>A0A9Q1QM10_9CARY</name>
<dbReference type="Proteomes" id="UP001153076">
    <property type="component" value="Unassembled WGS sequence"/>
</dbReference>
<gene>
    <name evidence="2" type="ORF">Cgig2_031682</name>
</gene>
<keyword evidence="3" id="KW-1185">Reference proteome</keyword>
<dbReference type="Pfam" id="PF13456">
    <property type="entry name" value="RVT_3"/>
    <property type="match status" value="1"/>
</dbReference>